<sequence>MNRIVLIILLGLLVLAGCQGEETQKVTSPTTPEAPEDEGHVKETEGYTLKHTEPTYITIRDQEFEVVPAFDSTLDYIEFMEENPLESKTEAYASKVVNPFRQEEFGDTRGGDVRPPKNIDALRKSVQKLDSSYEEIVHYIEESLEKSVERFQLDRPTKIYVFPFNPDQLSLIDEMDGVLAHTTDALVWFEIDPEHYTEEALSYTMAHEYHHLAYYEMHPERPVDLVEEALVEGEADAFAEGIYPEAEFPWTRELTKEEETEVINWVNERRYTYEGEDLVEFRDGNERIPKWANYKIGLMIIQDFIKNNPDVTVEEWTKMGPEEILKGSRFADDFDGV</sequence>
<evidence type="ECO:0000256" key="1">
    <source>
        <dbReference type="SAM" id="MobiDB-lite"/>
    </source>
</evidence>
<feature type="chain" id="PRO_5045662561" evidence="2">
    <location>
        <begin position="21"/>
        <end position="337"/>
    </location>
</feature>
<dbReference type="GO" id="GO:0008233">
    <property type="term" value="F:peptidase activity"/>
    <property type="evidence" value="ECO:0007669"/>
    <property type="project" value="UniProtKB-KW"/>
</dbReference>
<dbReference type="EMBL" id="CP126446">
    <property type="protein sequence ID" value="WIF99465.1"/>
    <property type="molecule type" value="Genomic_DNA"/>
</dbReference>
<feature type="domain" description="DUF2268" evidence="3">
    <location>
        <begin position="138"/>
        <end position="326"/>
    </location>
</feature>
<evidence type="ECO:0000259" key="3">
    <source>
        <dbReference type="Pfam" id="PF10026"/>
    </source>
</evidence>
<organism evidence="4 5">
    <name type="scientific">Pontibacillus chungwhensis</name>
    <dbReference type="NCBI Taxonomy" id="265426"/>
    <lineage>
        <taxon>Bacteria</taxon>
        <taxon>Bacillati</taxon>
        <taxon>Bacillota</taxon>
        <taxon>Bacilli</taxon>
        <taxon>Bacillales</taxon>
        <taxon>Bacillaceae</taxon>
        <taxon>Pontibacillus</taxon>
    </lineage>
</organism>
<keyword evidence="4" id="KW-0645">Protease</keyword>
<feature type="region of interest" description="Disordered" evidence="1">
    <location>
        <begin position="23"/>
        <end position="43"/>
    </location>
</feature>
<keyword evidence="2" id="KW-0732">Signal</keyword>
<accession>A0ABY8V0K3</accession>
<dbReference type="InterPro" id="IPR018728">
    <property type="entry name" value="DUF2268"/>
</dbReference>
<dbReference type="RefSeq" id="WP_231415732.1">
    <property type="nucleotide sequence ID" value="NZ_CP126446.1"/>
</dbReference>
<name>A0ABY8V0K3_9BACI</name>
<evidence type="ECO:0000313" key="5">
    <source>
        <dbReference type="Proteomes" id="UP001236652"/>
    </source>
</evidence>
<keyword evidence="4" id="KW-0378">Hydrolase</keyword>
<keyword evidence="5" id="KW-1185">Reference proteome</keyword>
<gene>
    <name evidence="4" type="ORF">QNI29_07350</name>
</gene>
<proteinExistence type="predicted"/>
<reference evidence="4 5" key="1">
    <citation type="submission" date="2023-05" db="EMBL/GenBank/DDBJ databases">
        <title>Comparative genomics reveals the evidence of polycyclic aromatic hydrocarbons degradation in moderately halophilic genus Pontibacillus.</title>
        <authorList>
            <person name="Yang H."/>
            <person name="Qian Z."/>
        </authorList>
    </citation>
    <scope>NUCLEOTIDE SEQUENCE [LARGE SCALE GENOMIC DNA]</scope>
    <source>
        <strain evidence="5">HN14</strain>
    </source>
</reference>
<dbReference type="GO" id="GO:0006508">
    <property type="term" value="P:proteolysis"/>
    <property type="evidence" value="ECO:0007669"/>
    <property type="project" value="UniProtKB-KW"/>
</dbReference>
<evidence type="ECO:0000313" key="4">
    <source>
        <dbReference type="EMBL" id="WIF99465.1"/>
    </source>
</evidence>
<dbReference type="Proteomes" id="UP001236652">
    <property type="component" value="Chromosome"/>
</dbReference>
<protein>
    <submittedName>
        <fullName evidence="4">DUF2268 domain-containing putative Zn-dependent protease</fullName>
    </submittedName>
</protein>
<evidence type="ECO:0000256" key="2">
    <source>
        <dbReference type="SAM" id="SignalP"/>
    </source>
</evidence>
<dbReference type="PROSITE" id="PS51257">
    <property type="entry name" value="PROKAR_LIPOPROTEIN"/>
    <property type="match status" value="1"/>
</dbReference>
<feature type="signal peptide" evidence="2">
    <location>
        <begin position="1"/>
        <end position="20"/>
    </location>
</feature>
<dbReference type="Pfam" id="PF10026">
    <property type="entry name" value="DUF2268"/>
    <property type="match status" value="1"/>
</dbReference>